<sequence length="332" mass="37834">MSKTTRPKSSVRELKRHFEHLRTSLWSDVDSGNSYPAVRPLLAHYTSIDTLHQIIKNEELWFSNPLFMNDVQELRFGMVEGQKAFFQHAGLRLACKTPARYQMLCHAFEHYFSEFEQAHAFDTYIMCLSEHDSTDQDGRLSMWRGYGANGNGAALVFNTGNLTVKEGSPLILSRVIYATTGQRLAWIDGKLDGLAQSIERENFATKHLYAAAYTFLERLKIFSLFTKHKGFEEEREWRVAYMRDRDGANAFDPLLSYVIGSQGLQPKLKFKVAPLPGATGDDLHLSKLVDRIILGPTVSSDMSRMVIRRMLEHCGKPELTERVVASTTPYRS</sequence>
<dbReference type="EMBL" id="CABPRV010000022">
    <property type="protein sequence ID" value="VVE56523.1"/>
    <property type="molecule type" value="Genomic_DNA"/>
</dbReference>
<evidence type="ECO:0000313" key="1">
    <source>
        <dbReference type="EMBL" id="VVE56523.1"/>
    </source>
</evidence>
<comment type="caution">
    <text evidence="1">The sequence shown here is derived from an EMBL/GenBank/DDBJ whole genome shotgun (WGS) entry which is preliminary data.</text>
</comment>
<evidence type="ECO:0000313" key="2">
    <source>
        <dbReference type="Proteomes" id="UP000366065"/>
    </source>
</evidence>
<accession>A0ABY6WCG4</accession>
<evidence type="ECO:0008006" key="3">
    <source>
        <dbReference type="Google" id="ProtNLM"/>
    </source>
</evidence>
<protein>
    <recommendedName>
        <fullName evidence="3">DUF2971 domain-containing protein</fullName>
    </recommendedName>
</protein>
<gene>
    <name evidence="1" type="ORF">PCA20602_05106</name>
</gene>
<reference evidence="1 2" key="1">
    <citation type="submission" date="2019-08" db="EMBL/GenBank/DDBJ databases">
        <authorList>
            <person name="Peeters C."/>
        </authorList>
    </citation>
    <scope>NUCLEOTIDE SEQUENCE [LARGE SCALE GENOMIC DNA]</scope>
    <source>
        <strain evidence="1 2">LMG 20602</strain>
    </source>
</reference>
<proteinExistence type="predicted"/>
<keyword evidence="2" id="KW-1185">Reference proteome</keyword>
<dbReference type="Pfam" id="PF11185">
    <property type="entry name" value="DUF2971"/>
    <property type="match status" value="1"/>
</dbReference>
<dbReference type="InterPro" id="IPR021352">
    <property type="entry name" value="DUF2971"/>
</dbReference>
<name>A0ABY6WCG4_9BURK</name>
<organism evidence="1 2">
    <name type="scientific">Pandoraea capi</name>
    <dbReference type="NCBI Taxonomy" id="2508286"/>
    <lineage>
        <taxon>Bacteria</taxon>
        <taxon>Pseudomonadati</taxon>
        <taxon>Pseudomonadota</taxon>
        <taxon>Betaproteobacteria</taxon>
        <taxon>Burkholderiales</taxon>
        <taxon>Burkholderiaceae</taxon>
        <taxon>Pandoraea</taxon>
    </lineage>
</organism>
<dbReference type="Proteomes" id="UP000366065">
    <property type="component" value="Unassembled WGS sequence"/>
</dbReference>